<dbReference type="InterPro" id="IPR037914">
    <property type="entry name" value="SpoVT-AbrB_sf"/>
</dbReference>
<dbReference type="SMART" id="SM00966">
    <property type="entry name" value="SpoVT_AbrB"/>
    <property type="match status" value="1"/>
</dbReference>
<dbReference type="InterPro" id="IPR007159">
    <property type="entry name" value="SpoVT-AbrB_dom"/>
</dbReference>
<dbReference type="NCBIfam" id="TIGR02609">
    <property type="entry name" value="doc_partner"/>
    <property type="match status" value="1"/>
</dbReference>
<accession>A0A918XYG1</accession>
<evidence type="ECO:0000259" key="1">
    <source>
        <dbReference type="SMART" id="SM00966"/>
    </source>
</evidence>
<dbReference type="EMBL" id="BMZS01000017">
    <property type="protein sequence ID" value="GHD63806.1"/>
    <property type="molecule type" value="Genomic_DNA"/>
</dbReference>
<protein>
    <submittedName>
        <fullName evidence="2">Transcriptional regulator</fullName>
    </submittedName>
</protein>
<feature type="domain" description="SpoVT-AbrB" evidence="1">
    <location>
        <begin position="7"/>
        <end position="52"/>
    </location>
</feature>
<gene>
    <name evidence="2" type="ORF">GCM10017083_54680</name>
</gene>
<dbReference type="Proteomes" id="UP000630353">
    <property type="component" value="Unassembled WGS sequence"/>
</dbReference>
<reference evidence="2" key="2">
    <citation type="submission" date="2020-09" db="EMBL/GenBank/DDBJ databases">
        <authorList>
            <person name="Sun Q."/>
            <person name="Kim S."/>
        </authorList>
    </citation>
    <scope>NUCLEOTIDE SEQUENCE</scope>
    <source>
        <strain evidence="2">KCTC 42651</strain>
    </source>
</reference>
<dbReference type="AlphaFoldDB" id="A0A918XYG1"/>
<dbReference type="RefSeq" id="WP_189995763.1">
    <property type="nucleotide sequence ID" value="NZ_BMZS01000017.1"/>
</dbReference>
<reference evidence="2" key="1">
    <citation type="journal article" date="2014" name="Int. J. Syst. Evol. Microbiol.">
        <title>Complete genome sequence of Corynebacterium casei LMG S-19264T (=DSM 44701T), isolated from a smear-ripened cheese.</title>
        <authorList>
            <consortium name="US DOE Joint Genome Institute (JGI-PGF)"/>
            <person name="Walter F."/>
            <person name="Albersmeier A."/>
            <person name="Kalinowski J."/>
            <person name="Ruckert C."/>
        </authorList>
    </citation>
    <scope>NUCLEOTIDE SEQUENCE</scope>
    <source>
        <strain evidence="2">KCTC 42651</strain>
    </source>
</reference>
<dbReference type="Pfam" id="PF04014">
    <property type="entry name" value="MazE_antitoxin"/>
    <property type="match status" value="1"/>
</dbReference>
<evidence type="ECO:0000313" key="2">
    <source>
        <dbReference type="EMBL" id="GHD63806.1"/>
    </source>
</evidence>
<organism evidence="2 3">
    <name type="scientific">Thalassobaculum fulvum</name>
    <dbReference type="NCBI Taxonomy" id="1633335"/>
    <lineage>
        <taxon>Bacteria</taxon>
        <taxon>Pseudomonadati</taxon>
        <taxon>Pseudomonadota</taxon>
        <taxon>Alphaproteobacteria</taxon>
        <taxon>Rhodospirillales</taxon>
        <taxon>Thalassobaculaceae</taxon>
        <taxon>Thalassobaculum</taxon>
    </lineage>
</organism>
<proteinExistence type="predicted"/>
<name>A0A918XYG1_9PROT</name>
<dbReference type="GO" id="GO:0003677">
    <property type="term" value="F:DNA binding"/>
    <property type="evidence" value="ECO:0007669"/>
    <property type="project" value="InterPro"/>
</dbReference>
<dbReference type="InterPro" id="IPR013432">
    <property type="entry name" value="Doc_partner"/>
</dbReference>
<dbReference type="Gene3D" id="2.10.260.10">
    <property type="match status" value="1"/>
</dbReference>
<evidence type="ECO:0000313" key="3">
    <source>
        <dbReference type="Proteomes" id="UP000630353"/>
    </source>
</evidence>
<sequence length="74" mass="8505">MVKLKVTTVGSSAGVVLPKEVMSRLKVEKGDHLYLTEAPDGYRITPYDPDFEQQMDLARRVMRERRNALRELAK</sequence>
<comment type="caution">
    <text evidence="2">The sequence shown here is derived from an EMBL/GenBank/DDBJ whole genome shotgun (WGS) entry which is preliminary data.</text>
</comment>
<keyword evidence="3" id="KW-1185">Reference proteome</keyword>
<dbReference type="SUPFAM" id="SSF89447">
    <property type="entry name" value="AbrB/MazE/MraZ-like"/>
    <property type="match status" value="1"/>
</dbReference>